<organism evidence="2 3">
    <name type="scientific">Bosea vaviloviae</name>
    <dbReference type="NCBI Taxonomy" id="1526658"/>
    <lineage>
        <taxon>Bacteria</taxon>
        <taxon>Pseudomonadati</taxon>
        <taxon>Pseudomonadota</taxon>
        <taxon>Alphaproteobacteria</taxon>
        <taxon>Hyphomicrobiales</taxon>
        <taxon>Boseaceae</taxon>
        <taxon>Bosea</taxon>
    </lineage>
</organism>
<dbReference type="STRING" id="1526658.BHK69_00725"/>
<keyword evidence="3" id="KW-1185">Reference proteome</keyword>
<accession>A0A1D7TVS5</accession>
<evidence type="ECO:0000313" key="3">
    <source>
        <dbReference type="Proteomes" id="UP000094969"/>
    </source>
</evidence>
<evidence type="ECO:0000256" key="1">
    <source>
        <dbReference type="SAM" id="MobiDB-lite"/>
    </source>
</evidence>
<sequence length="61" mass="6400">MVLSLASNEPSDIKSFRSIPITRIVILDKPRSGAAPGSIGGLRSSTMDPGTKLRFAQDDGA</sequence>
<dbReference type="AlphaFoldDB" id="A0A1D7TVS5"/>
<evidence type="ECO:0000313" key="2">
    <source>
        <dbReference type="EMBL" id="AOO79215.1"/>
    </source>
</evidence>
<reference evidence="2 3" key="1">
    <citation type="journal article" date="2015" name="Antonie Van Leeuwenhoek">
        <title>Bosea vaviloviae sp. nov., a new species of slow-growing rhizobia isolated from nodules of the relict species Vavilovia formosa (Stev.) Fed.</title>
        <authorList>
            <person name="Safronova V.I."/>
            <person name="Kuznetsova I.G."/>
            <person name="Sazanova A.L."/>
            <person name="Kimeklis A.K."/>
            <person name="Belimov A.A."/>
            <person name="Andronov E.E."/>
            <person name="Pinaev A.G."/>
            <person name="Chizhevskaya E.P."/>
            <person name="Pukhaev A.R."/>
            <person name="Popov K.P."/>
            <person name="Willems A."/>
            <person name="Tikhonovich I.A."/>
        </authorList>
    </citation>
    <scope>NUCLEOTIDE SEQUENCE [LARGE SCALE GENOMIC DNA]</scope>
    <source>
        <strain evidence="2 3">Vaf18</strain>
    </source>
</reference>
<gene>
    <name evidence="2" type="ORF">BHK69_00725</name>
</gene>
<protein>
    <submittedName>
        <fullName evidence="2">Uncharacterized protein</fullName>
    </submittedName>
</protein>
<feature type="region of interest" description="Disordered" evidence="1">
    <location>
        <begin position="31"/>
        <end position="61"/>
    </location>
</feature>
<name>A0A1D7TVS5_9HYPH</name>
<dbReference type="KEGG" id="bvv:BHK69_00725"/>
<dbReference type="EMBL" id="CP017147">
    <property type="protein sequence ID" value="AOO79215.1"/>
    <property type="molecule type" value="Genomic_DNA"/>
</dbReference>
<dbReference type="Proteomes" id="UP000094969">
    <property type="component" value="Chromosome"/>
</dbReference>
<proteinExistence type="predicted"/>